<evidence type="ECO:0000259" key="3">
    <source>
        <dbReference type="Pfam" id="PF02709"/>
    </source>
</evidence>
<dbReference type="RefSeq" id="WP_369769584.1">
    <property type="nucleotide sequence ID" value="NZ_CP165626.1"/>
</dbReference>
<dbReference type="AlphaFoldDB" id="A0AB39WD22"/>
<dbReference type="Gene3D" id="3.90.550.10">
    <property type="entry name" value="Spore Coat Polysaccharide Biosynthesis Protein SpsA, Chain A"/>
    <property type="match status" value="1"/>
</dbReference>
<dbReference type="EMBL" id="CP165626">
    <property type="protein sequence ID" value="XDU98612.1"/>
    <property type="molecule type" value="Genomic_DNA"/>
</dbReference>
<sequence>MISIVTAYFNRRKLLIRTLDSMNSNYGTIDFEFIVVDDGSEEEERLEDLQKIYPFLRVIRLEKSDKWYSNPCIPFNKGFEEAKGDKIILQNPECYHFDNILEYVDSHLNANDYLSFGCYSLDKKNTDDDLLFFDRDHVVSLIQNNAHIVQTDGGLGWYNHSKYRPSSYHFCTAMMISDLVDLGGFDPRYALGHGYDDDEFIFRVKQKRMHIKFVDTKKVIHQNHYVKQISVDEQKEKYINEKAARNKSIFNNITKNSFHYRANFLTVGNHHQNNKRYVILTIRNYWLKIRNEIQRKF</sequence>
<dbReference type="InterPro" id="IPR001173">
    <property type="entry name" value="Glyco_trans_2-like"/>
</dbReference>
<feature type="domain" description="Glycosyltransferase 2-like" evidence="2">
    <location>
        <begin position="3"/>
        <end position="113"/>
    </location>
</feature>
<accession>A0AB39WD22</accession>
<proteinExistence type="predicted"/>
<protein>
    <submittedName>
        <fullName evidence="4">Glycosyltransferase family 2 protein</fullName>
    </submittedName>
</protein>
<dbReference type="CDD" id="cd00761">
    <property type="entry name" value="Glyco_tranf_GTA_type"/>
    <property type="match status" value="1"/>
</dbReference>
<evidence type="ECO:0000313" key="4">
    <source>
        <dbReference type="EMBL" id="XDU98612.1"/>
    </source>
</evidence>
<dbReference type="GO" id="GO:0016740">
    <property type="term" value="F:transferase activity"/>
    <property type="evidence" value="ECO:0007669"/>
    <property type="project" value="UniProtKB-KW"/>
</dbReference>
<feature type="domain" description="Galactosyltransferase C-terminal" evidence="3">
    <location>
        <begin position="172"/>
        <end position="224"/>
    </location>
</feature>
<organism evidence="4">
    <name type="scientific">Flavobacterium sp. WC2416</name>
    <dbReference type="NCBI Taxonomy" id="3234141"/>
    <lineage>
        <taxon>Bacteria</taxon>
        <taxon>Pseudomonadati</taxon>
        <taxon>Bacteroidota</taxon>
        <taxon>Flavobacteriia</taxon>
        <taxon>Flavobacteriales</taxon>
        <taxon>Flavobacteriaceae</taxon>
        <taxon>Flavobacterium</taxon>
    </lineage>
</organism>
<dbReference type="InterPro" id="IPR027791">
    <property type="entry name" value="Galactosyl_T_C"/>
</dbReference>
<dbReference type="SUPFAM" id="SSF53448">
    <property type="entry name" value="Nucleotide-diphospho-sugar transferases"/>
    <property type="match status" value="1"/>
</dbReference>
<gene>
    <name evidence="4" type="ORF">AB3G39_15805</name>
</gene>
<dbReference type="PANTHER" id="PTHR43685:SF2">
    <property type="entry name" value="GLYCOSYLTRANSFERASE 2-LIKE DOMAIN-CONTAINING PROTEIN"/>
    <property type="match status" value="1"/>
</dbReference>
<evidence type="ECO:0000259" key="2">
    <source>
        <dbReference type="Pfam" id="PF00535"/>
    </source>
</evidence>
<dbReference type="InterPro" id="IPR029044">
    <property type="entry name" value="Nucleotide-diphossugar_trans"/>
</dbReference>
<dbReference type="InterPro" id="IPR050834">
    <property type="entry name" value="Glycosyltransf_2"/>
</dbReference>
<name>A0AB39WD22_9FLAO</name>
<keyword evidence="1" id="KW-0808">Transferase</keyword>
<dbReference type="Pfam" id="PF00535">
    <property type="entry name" value="Glycos_transf_2"/>
    <property type="match status" value="1"/>
</dbReference>
<reference evidence="4" key="1">
    <citation type="submission" date="2024-07" db="EMBL/GenBank/DDBJ databases">
        <authorList>
            <person name="Biller S.J."/>
        </authorList>
    </citation>
    <scope>NUCLEOTIDE SEQUENCE</scope>
    <source>
        <strain evidence="4">WC2416</strain>
    </source>
</reference>
<dbReference type="Pfam" id="PF02709">
    <property type="entry name" value="Glyco_transf_7C"/>
    <property type="match status" value="1"/>
</dbReference>
<evidence type="ECO:0000256" key="1">
    <source>
        <dbReference type="ARBA" id="ARBA00022679"/>
    </source>
</evidence>
<dbReference type="PANTHER" id="PTHR43685">
    <property type="entry name" value="GLYCOSYLTRANSFERASE"/>
    <property type="match status" value="1"/>
</dbReference>